<dbReference type="PROSITE" id="PS00223">
    <property type="entry name" value="ANNEXIN_1"/>
    <property type="match status" value="1"/>
</dbReference>
<dbReference type="PANTHER" id="PTHR10502:SF216">
    <property type="entry name" value="ANNEXIN"/>
    <property type="match status" value="1"/>
</dbReference>
<accession>A0AAD6NQZ4</accession>
<comment type="domain">
    <text evidence="5">A pair of annexin repeats may form one binding site for calcium and phospholipid.</text>
</comment>
<proteinExistence type="inferred from homology"/>
<dbReference type="GO" id="GO:0005886">
    <property type="term" value="C:plasma membrane"/>
    <property type="evidence" value="ECO:0007669"/>
    <property type="project" value="TreeGrafter"/>
</dbReference>
<dbReference type="GO" id="GO:0009651">
    <property type="term" value="P:response to salt stress"/>
    <property type="evidence" value="ECO:0007669"/>
    <property type="project" value="TreeGrafter"/>
</dbReference>
<dbReference type="Gene3D" id="1.10.220.10">
    <property type="entry name" value="Annexin"/>
    <property type="match status" value="4"/>
</dbReference>
<dbReference type="PANTHER" id="PTHR10502">
    <property type="entry name" value="ANNEXIN"/>
    <property type="match status" value="1"/>
</dbReference>
<dbReference type="GO" id="GO:0005544">
    <property type="term" value="F:calcium-dependent phospholipid binding"/>
    <property type="evidence" value="ECO:0007669"/>
    <property type="project" value="UniProtKB-KW"/>
</dbReference>
<organism evidence="6 7">
    <name type="scientific">Salix udensis</name>
    <dbReference type="NCBI Taxonomy" id="889485"/>
    <lineage>
        <taxon>Eukaryota</taxon>
        <taxon>Viridiplantae</taxon>
        <taxon>Streptophyta</taxon>
        <taxon>Embryophyta</taxon>
        <taxon>Tracheophyta</taxon>
        <taxon>Spermatophyta</taxon>
        <taxon>Magnoliopsida</taxon>
        <taxon>eudicotyledons</taxon>
        <taxon>Gunneridae</taxon>
        <taxon>Pentapetalae</taxon>
        <taxon>rosids</taxon>
        <taxon>fabids</taxon>
        <taxon>Malpighiales</taxon>
        <taxon>Salicaceae</taxon>
        <taxon>Saliceae</taxon>
        <taxon>Salix</taxon>
    </lineage>
</organism>
<evidence type="ECO:0000256" key="2">
    <source>
        <dbReference type="ARBA" id="ARBA00022837"/>
    </source>
</evidence>
<keyword evidence="1 5" id="KW-0677">Repeat</keyword>
<name>A0AAD6NQZ4_9ROSI</name>
<evidence type="ECO:0000313" key="6">
    <source>
        <dbReference type="EMBL" id="KAJ6401740.1"/>
    </source>
</evidence>
<keyword evidence="2 5" id="KW-0106">Calcium</keyword>
<dbReference type="InterPro" id="IPR037104">
    <property type="entry name" value="Annexin_sf"/>
</dbReference>
<dbReference type="FunFam" id="1.10.220.10:FF:000001">
    <property type="entry name" value="Annexin"/>
    <property type="match status" value="1"/>
</dbReference>
<dbReference type="InterPro" id="IPR018252">
    <property type="entry name" value="Annexin_repeat_CS"/>
</dbReference>
<dbReference type="GO" id="GO:0001786">
    <property type="term" value="F:phosphatidylserine binding"/>
    <property type="evidence" value="ECO:0007669"/>
    <property type="project" value="TreeGrafter"/>
</dbReference>
<gene>
    <name evidence="6" type="ORF">OIU84_013911</name>
</gene>
<keyword evidence="4 5" id="KW-0111">Calcium/phospholipid-binding</keyword>
<dbReference type="GO" id="GO:0005737">
    <property type="term" value="C:cytoplasm"/>
    <property type="evidence" value="ECO:0007669"/>
    <property type="project" value="TreeGrafter"/>
</dbReference>
<protein>
    <recommendedName>
        <fullName evidence="5">Annexin</fullName>
    </recommendedName>
</protein>
<evidence type="ECO:0000256" key="4">
    <source>
        <dbReference type="ARBA" id="ARBA00023302"/>
    </source>
</evidence>
<keyword evidence="3 5" id="KW-0041">Annexin</keyword>
<evidence type="ECO:0000256" key="5">
    <source>
        <dbReference type="RuleBase" id="RU003540"/>
    </source>
</evidence>
<dbReference type="SUPFAM" id="SSF47874">
    <property type="entry name" value="Annexin"/>
    <property type="match status" value="1"/>
</dbReference>
<dbReference type="Pfam" id="PF00191">
    <property type="entry name" value="Annexin"/>
    <property type="match status" value="4"/>
</dbReference>
<reference evidence="6 7" key="1">
    <citation type="journal article" date="2023" name="Int. J. Mol. Sci.">
        <title>De Novo Assembly and Annotation of 11 Diverse Shrub Willow (Salix) Genomes Reveals Novel Gene Organization in Sex-Linked Regions.</title>
        <authorList>
            <person name="Hyden B."/>
            <person name="Feng K."/>
            <person name="Yates T.B."/>
            <person name="Jawdy S."/>
            <person name="Cereghino C."/>
            <person name="Smart L.B."/>
            <person name="Muchero W."/>
        </authorList>
    </citation>
    <scope>NUCLEOTIDE SEQUENCE [LARGE SCALE GENOMIC DNA]</scope>
    <source>
        <tissue evidence="6">Shoot tip</tissue>
    </source>
</reference>
<dbReference type="FunFam" id="1.10.220.10:FF:000002">
    <property type="entry name" value="Annexin"/>
    <property type="match status" value="1"/>
</dbReference>
<dbReference type="InterPro" id="IPR018502">
    <property type="entry name" value="Annexin_repeat"/>
</dbReference>
<dbReference type="GO" id="GO:0009408">
    <property type="term" value="P:response to heat"/>
    <property type="evidence" value="ECO:0007669"/>
    <property type="project" value="TreeGrafter"/>
</dbReference>
<dbReference type="Proteomes" id="UP001162972">
    <property type="component" value="Chromosome 4"/>
</dbReference>
<dbReference type="InterPro" id="IPR001464">
    <property type="entry name" value="Annexin"/>
</dbReference>
<evidence type="ECO:0000256" key="1">
    <source>
        <dbReference type="ARBA" id="ARBA00022737"/>
    </source>
</evidence>
<dbReference type="PRINTS" id="PR00196">
    <property type="entry name" value="ANNEXIN"/>
</dbReference>
<evidence type="ECO:0000256" key="3">
    <source>
        <dbReference type="ARBA" id="ARBA00023216"/>
    </source>
</evidence>
<comment type="similarity">
    <text evidence="5">Belongs to the annexin family.</text>
</comment>
<dbReference type="AlphaFoldDB" id="A0AAD6NQZ4"/>
<dbReference type="GO" id="GO:0009409">
    <property type="term" value="P:response to cold"/>
    <property type="evidence" value="ECO:0007669"/>
    <property type="project" value="TreeGrafter"/>
</dbReference>
<dbReference type="PROSITE" id="PS51897">
    <property type="entry name" value="ANNEXIN_2"/>
    <property type="match status" value="3"/>
</dbReference>
<dbReference type="SMART" id="SM00335">
    <property type="entry name" value="ANX"/>
    <property type="match status" value="4"/>
</dbReference>
<comment type="caution">
    <text evidence="6">The sequence shown here is derived from an EMBL/GenBank/DDBJ whole genome shotgun (WGS) entry which is preliminary data.</text>
</comment>
<keyword evidence="7" id="KW-1185">Reference proteome</keyword>
<dbReference type="GO" id="GO:0009414">
    <property type="term" value="P:response to water deprivation"/>
    <property type="evidence" value="ECO:0007669"/>
    <property type="project" value="TreeGrafter"/>
</dbReference>
<dbReference type="EMBL" id="JAPFFJ010000018">
    <property type="protein sequence ID" value="KAJ6401740.1"/>
    <property type="molecule type" value="Genomic_DNA"/>
</dbReference>
<sequence length="296" mass="33182">MSTFTKPSMQTSSRDDAVQLNRAFKGLGCDAAVVVSILAHRNASQRDSIQQEYETLFSDDLKKQLAHELHGNLKALTGPIIDVKAATEIICTRTSSQIRQIKQVYAPTFGTRLEFDIECHTSDVHKKFLLAFIAITRYDGPEIDSVLVEDDAKAINKIGVKKSGVDESTFIQIFTERSSAHLIALASVFHKMSGKELGKTIKRETSGNFKYALLTILQYADDPTKHYATVLRKATKGLGTDDSTLIRILVTRAEIDLQKIEEEFLKKYKRPLPEVVHSETSAHYRAFLLSLLDSKY</sequence>
<dbReference type="GO" id="GO:0005509">
    <property type="term" value="F:calcium ion binding"/>
    <property type="evidence" value="ECO:0007669"/>
    <property type="project" value="InterPro"/>
</dbReference>
<evidence type="ECO:0000313" key="7">
    <source>
        <dbReference type="Proteomes" id="UP001162972"/>
    </source>
</evidence>